<accession>A0A0M0KJX5</accession>
<protein>
    <recommendedName>
        <fullName evidence="3">SurA N-terminal domain-containing protein</fullName>
    </recommendedName>
</protein>
<organism evidence="2">
    <name type="scientific">Halalkalibacterium halodurans</name>
    <name type="common">Bacillus halodurans</name>
    <dbReference type="NCBI Taxonomy" id="86665"/>
    <lineage>
        <taxon>Bacteria</taxon>
        <taxon>Bacillati</taxon>
        <taxon>Bacillota</taxon>
        <taxon>Bacilli</taxon>
        <taxon>Bacillales</taxon>
        <taxon>Bacillaceae</taxon>
        <taxon>Halalkalibacterium (ex Joshi et al. 2022)</taxon>
    </lineage>
</organism>
<feature type="signal peptide" evidence="1">
    <location>
        <begin position="1"/>
        <end position="20"/>
    </location>
</feature>
<gene>
    <name evidence="2" type="ORF">AMD02_08520</name>
</gene>
<keyword evidence="1" id="KW-0732">Signal</keyword>
<dbReference type="EMBL" id="LILD01000001">
    <property type="protein sequence ID" value="KOO38907.1"/>
    <property type="molecule type" value="Genomic_DNA"/>
</dbReference>
<proteinExistence type="predicted"/>
<feature type="chain" id="PRO_5044367314" description="SurA N-terminal domain-containing protein" evidence="1">
    <location>
        <begin position="21"/>
        <end position="245"/>
    </location>
</feature>
<dbReference type="PANTHER" id="PTHR47245:SF2">
    <property type="entry name" value="PEPTIDYL-PROLYL CIS-TRANS ISOMERASE HP_0175-RELATED"/>
    <property type="match status" value="1"/>
</dbReference>
<dbReference type="RefSeq" id="WP_053431026.1">
    <property type="nucleotide sequence ID" value="NZ_CP040441.1"/>
</dbReference>
<evidence type="ECO:0000256" key="1">
    <source>
        <dbReference type="SAM" id="SignalP"/>
    </source>
</evidence>
<dbReference type="PATRIC" id="fig|136160.3.peg.2041"/>
<dbReference type="AlphaFoldDB" id="A0A0M0KJX5"/>
<dbReference type="PROSITE" id="PS51257">
    <property type="entry name" value="PROKAR_LIPOPROTEIN"/>
    <property type="match status" value="1"/>
</dbReference>
<evidence type="ECO:0000313" key="2">
    <source>
        <dbReference type="EMBL" id="KOO38907.1"/>
    </source>
</evidence>
<dbReference type="PANTHER" id="PTHR47245">
    <property type="entry name" value="PEPTIDYLPROLYL ISOMERASE"/>
    <property type="match status" value="1"/>
</dbReference>
<name>A0A0M0KJX5_ALKHA</name>
<dbReference type="InterPro" id="IPR050245">
    <property type="entry name" value="PrsA_foldase"/>
</dbReference>
<dbReference type="InterPro" id="IPR027304">
    <property type="entry name" value="Trigger_fact/SurA_dom_sf"/>
</dbReference>
<comment type="caution">
    <text evidence="2">The sequence shown here is derived from an EMBL/GenBank/DDBJ whole genome shotgun (WGS) entry which is preliminary data.</text>
</comment>
<sequence>MVKKVGLIVGVFALSIGLMACNGQEQENAETNIDGEANGEIPSIEEIIDINNLPDPVATVNGESIDKETYVMVLEQQIMTMAQYGISLEGEEGEQMISLIEEQTIEQLINEQLLQQAATEKEIEVSEEEIDEELAFIVAQFSSEEELMGALEEGGSSMDELREEIEHYVRQQKYVEEETEAINVTEEEIQARYEEEKQYYEEDELPTFEELQSNIEQRLIAEKEQEQLEVLFEKLREEGDITVHI</sequence>
<dbReference type="Gene3D" id="1.10.4030.10">
    <property type="entry name" value="Porin chaperone SurA, peptide-binding domain"/>
    <property type="match status" value="1"/>
</dbReference>
<dbReference type="SUPFAM" id="SSF109998">
    <property type="entry name" value="Triger factor/SurA peptide-binding domain-like"/>
    <property type="match status" value="1"/>
</dbReference>
<evidence type="ECO:0008006" key="3">
    <source>
        <dbReference type="Google" id="ProtNLM"/>
    </source>
</evidence>
<reference evidence="2" key="1">
    <citation type="submission" date="2015-08" db="EMBL/GenBank/DDBJ databases">
        <title>Complete DNA Sequence of Pseudomonas syringae pv. actinidiae, the Causal Agent of Kiwifruit Canker Disease.</title>
        <authorList>
            <person name="Rikkerink E.H.A."/>
            <person name="Fineran P.C."/>
        </authorList>
    </citation>
    <scope>NUCLEOTIDE SEQUENCE</scope>
    <source>
        <strain evidence="2">DSM 13666</strain>
    </source>
</reference>
<dbReference type="Pfam" id="PF13624">
    <property type="entry name" value="SurA_N_3"/>
    <property type="match status" value="1"/>
</dbReference>
<dbReference type="GeneID" id="87597810"/>